<dbReference type="PANTHER" id="PTHR46577">
    <property type="entry name" value="HTH-TYPE TRANSCRIPTIONAL REGULATORY PROTEIN GABR"/>
    <property type="match status" value="1"/>
</dbReference>
<dbReference type="GO" id="GO:0030170">
    <property type="term" value="F:pyridoxal phosphate binding"/>
    <property type="evidence" value="ECO:0007669"/>
    <property type="project" value="InterPro"/>
</dbReference>
<name>A0A0U5F8J6_XANCI</name>
<dbReference type="SUPFAM" id="SSF46785">
    <property type="entry name" value="Winged helix' DNA-binding domain"/>
    <property type="match status" value="1"/>
</dbReference>
<keyword evidence="8" id="KW-1185">Reference proteome</keyword>
<evidence type="ECO:0000313" key="8">
    <source>
        <dbReference type="Proteomes" id="UP000052230"/>
    </source>
</evidence>
<dbReference type="InterPro" id="IPR036388">
    <property type="entry name" value="WH-like_DNA-bd_sf"/>
</dbReference>
<dbReference type="GO" id="GO:0003677">
    <property type="term" value="F:DNA binding"/>
    <property type="evidence" value="ECO:0007669"/>
    <property type="project" value="UniProtKB-KW"/>
</dbReference>
<comment type="similarity">
    <text evidence="1">In the C-terminal section; belongs to the class-I pyridoxal-phosphate-dependent aminotransferase family.</text>
</comment>
<dbReference type="PROSITE" id="PS50949">
    <property type="entry name" value="HTH_GNTR"/>
    <property type="match status" value="1"/>
</dbReference>
<keyword evidence="5" id="KW-0804">Transcription</keyword>
<dbReference type="RefSeq" id="WP_040259001.1">
    <property type="nucleotide sequence ID" value="NZ_LN647795.1"/>
</dbReference>
<dbReference type="GO" id="GO:0003700">
    <property type="term" value="F:DNA-binding transcription factor activity"/>
    <property type="evidence" value="ECO:0007669"/>
    <property type="project" value="InterPro"/>
</dbReference>
<reference evidence="7 8" key="1">
    <citation type="submission" date="2014-09" db="EMBL/GenBank/DDBJ databases">
        <authorList>
            <person name="Regsiter A."/>
        </authorList>
    </citation>
    <scope>NUCLEOTIDE SEQUENCE [LARGE SCALE GENOMIC DNA]</scope>
</reference>
<keyword evidence="2" id="KW-0663">Pyridoxal phosphate</keyword>
<sequence>MLLYESLAMRLREQIERGTLRAGERLPSIRQLAANHGISAATAVQACLQLEREGRVQARPRAGYFVRATAVASPAAPPAPRRRTPGMVDHPALQRVLDTVARTDLLPLHTATPAPALLPAAHLAAALSRQVRRQRTAALDYAPPQGHAALRRQIAQRYAHCDTSVTTDEVVITAGAMEAISLALRTLTMPGDVVLVETPTYHGILQAMAALRLKVLEVPNRSGQGIDIARLESLLQRTKVRAAVLVPNFNNPIGSLTPDSAKRALLDSCARHGTVVIEDDIYGELDWSGQRPRPLRHFDTHANVITCGSFSKVLAPGLRVGWLLGGDWTDALVRAKYFSTVGSASLPQLALADYLAHHDLERHLRKLRRTLANNGQRLRDAIVRYWPHGTRVGDPAGGLSLWLQLPAGGSGQALFEAALTERIGTSPGHLYSSRGDYADHLRLSCGQPWSDILEAAMRRLGKLAAR</sequence>
<keyword evidence="3" id="KW-0805">Transcription regulation</keyword>
<evidence type="ECO:0000256" key="5">
    <source>
        <dbReference type="ARBA" id="ARBA00023163"/>
    </source>
</evidence>
<evidence type="ECO:0000256" key="3">
    <source>
        <dbReference type="ARBA" id="ARBA00023015"/>
    </source>
</evidence>
<organism evidence="7 8">
    <name type="scientific">Xanthomonas citri pv. citri</name>
    <dbReference type="NCBI Taxonomy" id="611301"/>
    <lineage>
        <taxon>Bacteria</taxon>
        <taxon>Pseudomonadati</taxon>
        <taxon>Pseudomonadota</taxon>
        <taxon>Gammaproteobacteria</taxon>
        <taxon>Lysobacterales</taxon>
        <taxon>Lysobacteraceae</taxon>
        <taxon>Xanthomonas</taxon>
    </lineage>
</organism>
<dbReference type="InterPro" id="IPR015422">
    <property type="entry name" value="PyrdxlP-dep_Trfase_small"/>
</dbReference>
<dbReference type="Pfam" id="PF00155">
    <property type="entry name" value="Aminotran_1_2"/>
    <property type="match status" value="1"/>
</dbReference>
<dbReference type="Gene3D" id="3.40.640.10">
    <property type="entry name" value="Type I PLP-dependent aspartate aminotransferase-like (Major domain)"/>
    <property type="match status" value="1"/>
</dbReference>
<dbReference type="InterPro" id="IPR015424">
    <property type="entry name" value="PyrdxlP-dep_Trfase"/>
</dbReference>
<dbReference type="InterPro" id="IPR015421">
    <property type="entry name" value="PyrdxlP-dep_Trfase_major"/>
</dbReference>
<dbReference type="AlphaFoldDB" id="A0A0U5F8J6"/>
<dbReference type="SMART" id="SM00345">
    <property type="entry name" value="HTH_GNTR"/>
    <property type="match status" value="1"/>
</dbReference>
<dbReference type="Gene3D" id="1.10.10.10">
    <property type="entry name" value="Winged helix-like DNA-binding domain superfamily/Winged helix DNA-binding domain"/>
    <property type="match status" value="1"/>
</dbReference>
<dbReference type="InterPro" id="IPR036390">
    <property type="entry name" value="WH_DNA-bd_sf"/>
</dbReference>
<dbReference type="InterPro" id="IPR051446">
    <property type="entry name" value="HTH_trans_reg/aminotransferase"/>
</dbReference>
<keyword evidence="4" id="KW-0238">DNA-binding</keyword>
<dbReference type="PANTHER" id="PTHR46577:SF2">
    <property type="entry name" value="TRANSCRIPTIONAL REGULATORY PROTEIN"/>
    <property type="match status" value="1"/>
</dbReference>
<gene>
    <name evidence="7" type="ORF">XAC3562_110174</name>
</gene>
<evidence type="ECO:0000259" key="6">
    <source>
        <dbReference type="PROSITE" id="PS50949"/>
    </source>
</evidence>
<dbReference type="Proteomes" id="UP000052230">
    <property type="component" value="Unassembled WGS sequence"/>
</dbReference>
<feature type="domain" description="HTH gntR-type" evidence="6">
    <location>
        <begin position="1"/>
        <end position="69"/>
    </location>
</feature>
<dbReference type="Pfam" id="PF00392">
    <property type="entry name" value="GntR"/>
    <property type="match status" value="1"/>
</dbReference>
<evidence type="ECO:0000256" key="1">
    <source>
        <dbReference type="ARBA" id="ARBA00005384"/>
    </source>
</evidence>
<dbReference type="SUPFAM" id="SSF53383">
    <property type="entry name" value="PLP-dependent transferases"/>
    <property type="match status" value="1"/>
</dbReference>
<accession>A0A0U5F8J6</accession>
<dbReference type="CDD" id="cd07377">
    <property type="entry name" value="WHTH_GntR"/>
    <property type="match status" value="1"/>
</dbReference>
<dbReference type="InterPro" id="IPR000524">
    <property type="entry name" value="Tscrpt_reg_HTH_GntR"/>
</dbReference>
<evidence type="ECO:0000256" key="4">
    <source>
        <dbReference type="ARBA" id="ARBA00023125"/>
    </source>
</evidence>
<evidence type="ECO:0000256" key="2">
    <source>
        <dbReference type="ARBA" id="ARBA00022898"/>
    </source>
</evidence>
<dbReference type="InterPro" id="IPR004839">
    <property type="entry name" value="Aminotransferase_I/II_large"/>
</dbReference>
<dbReference type="Gene3D" id="3.90.1150.10">
    <property type="entry name" value="Aspartate Aminotransferase, domain 1"/>
    <property type="match status" value="1"/>
</dbReference>
<dbReference type="CDD" id="cd00609">
    <property type="entry name" value="AAT_like"/>
    <property type="match status" value="1"/>
</dbReference>
<protein>
    <submittedName>
        <fullName evidence="7">Transcriptional regulator</fullName>
    </submittedName>
</protein>
<dbReference type="EMBL" id="CCXZ01000013">
    <property type="protein sequence ID" value="CEG14487.1"/>
    <property type="molecule type" value="Genomic_DNA"/>
</dbReference>
<comment type="caution">
    <text evidence="7">The sequence shown here is derived from an EMBL/GenBank/DDBJ whole genome shotgun (WGS) entry which is preliminary data.</text>
</comment>
<evidence type="ECO:0000313" key="7">
    <source>
        <dbReference type="EMBL" id="CEG14487.1"/>
    </source>
</evidence>
<proteinExistence type="inferred from homology"/>